<comment type="caution">
    <text evidence="3">The sequence shown here is derived from an EMBL/GenBank/DDBJ whole genome shotgun (WGS) entry which is preliminary data.</text>
</comment>
<dbReference type="PROSITE" id="PS51819">
    <property type="entry name" value="VOC"/>
    <property type="match status" value="1"/>
</dbReference>
<dbReference type="Proteomes" id="UP000649573">
    <property type="component" value="Unassembled WGS sequence"/>
</dbReference>
<evidence type="ECO:0000313" key="3">
    <source>
        <dbReference type="EMBL" id="GGU14433.1"/>
    </source>
</evidence>
<dbReference type="SUPFAM" id="SSF54593">
    <property type="entry name" value="Glyoxalase/Bleomycin resistance protein/Dihydroxybiphenyl dioxygenase"/>
    <property type="match status" value="1"/>
</dbReference>
<dbReference type="RefSeq" id="WP_189251616.1">
    <property type="nucleotide sequence ID" value="NZ_BMRE01000001.1"/>
</dbReference>
<dbReference type="CDD" id="cd08353">
    <property type="entry name" value="VOC_like"/>
    <property type="match status" value="1"/>
</dbReference>
<dbReference type="EMBL" id="BMRE01000001">
    <property type="protein sequence ID" value="GGU14433.1"/>
    <property type="molecule type" value="Genomic_DNA"/>
</dbReference>
<gene>
    <name evidence="3" type="ORF">GCM10010178_02320</name>
</gene>
<dbReference type="InterPro" id="IPR051785">
    <property type="entry name" value="MMCE/EMCE_epimerase"/>
</dbReference>
<dbReference type="InterPro" id="IPR029068">
    <property type="entry name" value="Glyas_Bleomycin-R_OHBP_Dase"/>
</dbReference>
<protein>
    <submittedName>
        <fullName evidence="3">Glyoxalase</fullName>
    </submittedName>
</protein>
<keyword evidence="1" id="KW-0479">Metal-binding</keyword>
<evidence type="ECO:0000313" key="4">
    <source>
        <dbReference type="Proteomes" id="UP000649573"/>
    </source>
</evidence>
<proteinExistence type="predicted"/>
<dbReference type="PANTHER" id="PTHR43048">
    <property type="entry name" value="METHYLMALONYL-COA EPIMERASE"/>
    <property type="match status" value="1"/>
</dbReference>
<evidence type="ECO:0000259" key="2">
    <source>
        <dbReference type="PROSITE" id="PS51819"/>
    </source>
</evidence>
<dbReference type="Gene3D" id="3.10.180.10">
    <property type="entry name" value="2,3-Dihydroxybiphenyl 1,2-Dioxygenase, domain 1"/>
    <property type="match status" value="1"/>
</dbReference>
<organism evidence="3 4">
    <name type="scientific">Lentzea flava</name>
    <dbReference type="NCBI Taxonomy" id="103732"/>
    <lineage>
        <taxon>Bacteria</taxon>
        <taxon>Bacillati</taxon>
        <taxon>Actinomycetota</taxon>
        <taxon>Actinomycetes</taxon>
        <taxon>Pseudonocardiales</taxon>
        <taxon>Pseudonocardiaceae</taxon>
        <taxon>Lentzea</taxon>
    </lineage>
</organism>
<dbReference type="PANTHER" id="PTHR43048:SF5">
    <property type="entry name" value="BLR5325 PROTEIN"/>
    <property type="match status" value="1"/>
</dbReference>
<evidence type="ECO:0000256" key="1">
    <source>
        <dbReference type="ARBA" id="ARBA00022723"/>
    </source>
</evidence>
<name>A0ABQ2U9S3_9PSEU</name>
<accession>A0ABQ2U9S3</accession>
<keyword evidence="4" id="KW-1185">Reference proteome</keyword>
<dbReference type="Pfam" id="PF00903">
    <property type="entry name" value="Glyoxalase"/>
    <property type="match status" value="1"/>
</dbReference>
<reference evidence="4" key="1">
    <citation type="journal article" date="2019" name="Int. J. Syst. Evol. Microbiol.">
        <title>The Global Catalogue of Microorganisms (GCM) 10K type strain sequencing project: providing services to taxonomists for standard genome sequencing and annotation.</title>
        <authorList>
            <consortium name="The Broad Institute Genomics Platform"/>
            <consortium name="The Broad Institute Genome Sequencing Center for Infectious Disease"/>
            <person name="Wu L."/>
            <person name="Ma J."/>
        </authorList>
    </citation>
    <scope>NUCLEOTIDE SEQUENCE [LARGE SCALE GENOMIC DNA]</scope>
    <source>
        <strain evidence="4">JCM 3296</strain>
    </source>
</reference>
<sequence length="145" mass="16045">MTIKSMHHVGITVTDLAAAVAFFEELGMELEGKAHMEGEFVDGVIGLDGSRSEIAMLQTPDGRYRIEFSQFETPRSIDGSSHAPIHALGLRHIAFVVDDLDDTLARLRPHGAEVVRNVETYQDVLRTCYVRGPEGILVELGEYFS</sequence>
<dbReference type="InterPro" id="IPR037523">
    <property type="entry name" value="VOC_core"/>
</dbReference>
<feature type="domain" description="VOC" evidence="2">
    <location>
        <begin position="5"/>
        <end position="143"/>
    </location>
</feature>
<dbReference type="InterPro" id="IPR004360">
    <property type="entry name" value="Glyas_Fos-R_dOase_dom"/>
</dbReference>